<gene>
    <name evidence="1" type="ORF">SPARVUS_LOCUS4568633</name>
</gene>
<organism evidence="1 2">
    <name type="scientific">Staurois parvus</name>
    <dbReference type="NCBI Taxonomy" id="386267"/>
    <lineage>
        <taxon>Eukaryota</taxon>
        <taxon>Metazoa</taxon>
        <taxon>Chordata</taxon>
        <taxon>Craniata</taxon>
        <taxon>Vertebrata</taxon>
        <taxon>Euteleostomi</taxon>
        <taxon>Amphibia</taxon>
        <taxon>Batrachia</taxon>
        <taxon>Anura</taxon>
        <taxon>Neobatrachia</taxon>
        <taxon>Ranoidea</taxon>
        <taxon>Ranidae</taxon>
        <taxon>Staurois</taxon>
    </lineage>
</organism>
<keyword evidence="2" id="KW-1185">Reference proteome</keyword>
<name>A0ABN9CBU2_9NEOB</name>
<accession>A0ABN9CBU2</accession>
<proteinExistence type="predicted"/>
<evidence type="ECO:0000313" key="2">
    <source>
        <dbReference type="Proteomes" id="UP001162483"/>
    </source>
</evidence>
<evidence type="ECO:0000313" key="1">
    <source>
        <dbReference type="EMBL" id="CAI9556607.1"/>
    </source>
</evidence>
<reference evidence="1" key="1">
    <citation type="submission" date="2023-05" db="EMBL/GenBank/DDBJ databases">
        <authorList>
            <person name="Stuckert A."/>
        </authorList>
    </citation>
    <scope>NUCLEOTIDE SEQUENCE</scope>
</reference>
<protein>
    <submittedName>
        <fullName evidence="1">Uncharacterized protein</fullName>
    </submittedName>
</protein>
<comment type="caution">
    <text evidence="1">The sequence shown here is derived from an EMBL/GenBank/DDBJ whole genome shotgun (WGS) entry which is preliminary data.</text>
</comment>
<feature type="non-terminal residue" evidence="1">
    <location>
        <position position="83"/>
    </location>
</feature>
<dbReference type="Proteomes" id="UP001162483">
    <property type="component" value="Unassembled WGS sequence"/>
</dbReference>
<dbReference type="EMBL" id="CATNWA010008645">
    <property type="protein sequence ID" value="CAI9556607.1"/>
    <property type="molecule type" value="Genomic_DNA"/>
</dbReference>
<sequence length="83" mass="9050">MCSGHPGDLVLTDTHSLFRSDCQGDLSGSSPPPSLLAVFWDMSQVPENCGTIRKVQRSSLMCSVQLAMKSKATYSICLLKVRM</sequence>